<gene>
    <name evidence="2" type="ORF">ADK38_45315</name>
</gene>
<feature type="non-terminal residue" evidence="2">
    <location>
        <position position="116"/>
    </location>
</feature>
<evidence type="ECO:0000259" key="1">
    <source>
        <dbReference type="Pfam" id="PF00931"/>
    </source>
</evidence>
<dbReference type="PANTHER" id="PTHR47691">
    <property type="entry name" value="REGULATOR-RELATED"/>
    <property type="match status" value="1"/>
</dbReference>
<evidence type="ECO:0000313" key="3">
    <source>
        <dbReference type="Proteomes" id="UP000037020"/>
    </source>
</evidence>
<sequence>MPVATLTGLAGVGKTALAVHAAHAVRAAFPDGQLYVDLRGGDPDAMSSSAALAHFLRALGVADAELPRGLDQQAALYRSLLAGRRMLVLLDNARDTRQVRPLLPGALGCAVLVTSR</sequence>
<dbReference type="PRINTS" id="PR00364">
    <property type="entry name" value="DISEASERSIST"/>
</dbReference>
<comment type="caution">
    <text evidence="2">The sequence shown here is derived from an EMBL/GenBank/DDBJ whole genome shotgun (WGS) entry which is preliminary data.</text>
</comment>
<proteinExistence type="predicted"/>
<dbReference type="SUPFAM" id="SSF52540">
    <property type="entry name" value="P-loop containing nucleoside triphosphate hydrolases"/>
    <property type="match status" value="1"/>
</dbReference>
<name>A0ABR5IRX4_9ACTN</name>
<protein>
    <recommendedName>
        <fullName evidence="1">NB-ARC domain-containing protein</fullName>
    </recommendedName>
</protein>
<accession>A0ABR5IRX4</accession>
<reference evidence="2 3" key="1">
    <citation type="submission" date="2015-07" db="EMBL/GenBank/DDBJ databases">
        <authorList>
            <person name="Ju K.-S."/>
            <person name="Doroghazi J.R."/>
            <person name="Metcalf W.W."/>
        </authorList>
    </citation>
    <scope>NUCLEOTIDE SEQUENCE [LARGE SCALE GENOMIC DNA]</scope>
    <source>
        <strain evidence="2 3">NRRL B-3589</strain>
    </source>
</reference>
<dbReference type="Pfam" id="PF00931">
    <property type="entry name" value="NB-ARC"/>
    <property type="match status" value="1"/>
</dbReference>
<evidence type="ECO:0000313" key="2">
    <source>
        <dbReference type="EMBL" id="KOG48715.1"/>
    </source>
</evidence>
<dbReference type="Proteomes" id="UP000037020">
    <property type="component" value="Unassembled WGS sequence"/>
</dbReference>
<keyword evidence="3" id="KW-1185">Reference proteome</keyword>
<feature type="domain" description="NB-ARC" evidence="1">
    <location>
        <begin position="4"/>
        <end position="116"/>
    </location>
</feature>
<dbReference type="InterPro" id="IPR002182">
    <property type="entry name" value="NB-ARC"/>
</dbReference>
<dbReference type="InterPro" id="IPR027417">
    <property type="entry name" value="P-loop_NTPase"/>
</dbReference>
<dbReference type="Gene3D" id="3.40.50.300">
    <property type="entry name" value="P-loop containing nucleotide triphosphate hydrolases"/>
    <property type="match status" value="1"/>
</dbReference>
<dbReference type="EMBL" id="LGUT01004471">
    <property type="protein sequence ID" value="KOG48715.1"/>
    <property type="molecule type" value="Genomic_DNA"/>
</dbReference>
<organism evidence="2 3">
    <name type="scientific">Streptomyces varsoviensis</name>
    <dbReference type="NCBI Taxonomy" id="67373"/>
    <lineage>
        <taxon>Bacteria</taxon>
        <taxon>Bacillati</taxon>
        <taxon>Actinomycetota</taxon>
        <taxon>Actinomycetes</taxon>
        <taxon>Kitasatosporales</taxon>
        <taxon>Streptomycetaceae</taxon>
        <taxon>Streptomyces</taxon>
    </lineage>
</organism>
<dbReference type="PANTHER" id="PTHR47691:SF3">
    <property type="entry name" value="HTH-TYPE TRANSCRIPTIONAL REGULATOR RV0890C-RELATED"/>
    <property type="match status" value="1"/>
</dbReference>